<dbReference type="EMBL" id="JJQP01000256">
    <property type="protein sequence ID" value="KKH62416.1"/>
    <property type="molecule type" value="Genomic_DNA"/>
</dbReference>
<accession>A0A0F8L7E8</accession>
<dbReference type="EMBL" id="JJPS01000058">
    <property type="protein sequence ID" value="KKG92254.1"/>
    <property type="molecule type" value="Genomic_DNA"/>
</dbReference>
<dbReference type="Proteomes" id="UP000034074">
    <property type="component" value="Unassembled WGS sequence"/>
</dbReference>
<evidence type="ECO:0000313" key="10">
    <source>
        <dbReference type="EMBL" id="KKH10045.1"/>
    </source>
</evidence>
<evidence type="ECO:0000313" key="14">
    <source>
        <dbReference type="EMBL" id="KKH63086.1"/>
    </source>
</evidence>
<evidence type="ECO:0000313" key="2">
    <source>
        <dbReference type="EMBL" id="KKG35521.1"/>
    </source>
</evidence>
<evidence type="ECO:0000313" key="4">
    <source>
        <dbReference type="EMBL" id="KKG60535.1"/>
    </source>
</evidence>
<dbReference type="PATRIC" id="fig|2209.41.peg.3593"/>
<evidence type="ECO:0000313" key="7">
    <source>
        <dbReference type="EMBL" id="KKG92254.1"/>
    </source>
</evidence>
<dbReference type="EMBL" id="JJPU01000001">
    <property type="protein sequence ID" value="KKH03474.1"/>
    <property type="molecule type" value="Genomic_DNA"/>
</dbReference>
<evidence type="ECO:0000313" key="13">
    <source>
        <dbReference type="EMBL" id="KKH62416.1"/>
    </source>
</evidence>
<dbReference type="Proteomes" id="UP000033835">
    <property type="component" value="Unassembled WGS sequence"/>
</dbReference>
<dbReference type="Proteomes" id="UP000034047">
    <property type="component" value="Unassembled WGS sequence"/>
</dbReference>
<evidence type="ECO:0000313" key="24">
    <source>
        <dbReference type="Proteomes" id="UP000034047"/>
    </source>
</evidence>
<evidence type="ECO:0000313" key="35">
    <source>
        <dbReference type="Proteomes" id="UP000300067"/>
    </source>
</evidence>
<dbReference type="Proteomes" id="UP000034667">
    <property type="component" value="Unassembled WGS sequence"/>
</dbReference>
<dbReference type="Proteomes" id="UP000033987">
    <property type="component" value="Unassembled WGS sequence"/>
</dbReference>
<evidence type="ECO:0000313" key="30">
    <source>
        <dbReference type="Proteomes" id="UP000034468"/>
    </source>
</evidence>
<dbReference type="EMBL" id="JJPN01000125">
    <property type="protein sequence ID" value="KKG69956.1"/>
    <property type="molecule type" value="Genomic_DNA"/>
</dbReference>
<dbReference type="Proteomes" id="UP000034692">
    <property type="component" value="Unassembled WGS sequence"/>
</dbReference>
<dbReference type="EMBL" id="JJQT01000233">
    <property type="protein sequence ID" value="KKH72873.1"/>
    <property type="molecule type" value="Genomic_DNA"/>
</dbReference>
<reference evidence="18 35" key="2">
    <citation type="submission" date="2018-05" db="EMBL/GenBank/DDBJ databases">
        <title>Methanosarcina gilichinskyana sp. nov., a novel methanogenic archaeon isolated from Holocene permafrost, North East Russia.</title>
        <authorList>
            <person name="Oshurkova V."/>
            <person name="Meer M."/>
            <person name="Bochkareva O."/>
            <person name="Shcherbakova V."/>
        </authorList>
    </citation>
    <scope>NUCLEOTIDE SEQUENCE [LARGE SCALE GENOMIC DNA]</scope>
    <source>
        <strain evidence="18 35">JL01</strain>
    </source>
</reference>
<reference evidence="19 20" key="1">
    <citation type="journal article" date="2015" name="ISME J.">
        <title>Genomic and phenotypic differentiation among Methanosarcina mazei populations from Columbia River sediment.</title>
        <authorList>
            <person name="Youngblut N.D."/>
            <person name="Wirth J.S."/>
            <person name="Henriksen J.R."/>
            <person name="Smith M."/>
            <person name="Simon H."/>
            <person name="Metcalf W.W."/>
            <person name="Whitaker R.J."/>
        </authorList>
    </citation>
    <scope>NUCLEOTIDE SEQUENCE [LARGE SCALE GENOMIC DNA]</scope>
    <source>
        <strain evidence="12 23">1.F.A.1B.4</strain>
        <strain evidence="14 32">1.H.A.2.7</strain>
        <strain evidence="13">1.H.A.2.8</strain>
        <strain evidence="15 22">1.H.M.0.1</strain>
        <strain evidence="16 34">1.H.M.1A.3</strain>
        <strain evidence="17 19">1.H.M.2.2</strain>
        <strain evidence="1 24">2.F.T.2.6</strain>
        <strain evidence="2 27">3.F.A.1A.1</strain>
        <strain evidence="3 31">3.F.A.2.3</strain>
        <strain evidence="4 29">3.F.T.2.1</strain>
        <strain evidence="5 25">3.H.A.1A.2</strain>
        <strain evidence="6 21">3.H.A.2.5</strain>
        <strain evidence="7 28">3.H.A.2.8</strain>
        <strain evidence="9 30">3.H.M.1B.1</strain>
        <strain evidence="8 20">3.H.M.1B.2</strain>
        <strain evidence="11 26">3.H.M.2.7</strain>
        <strain evidence="10 33">3.H.T.1A.1</strain>
    </source>
</reference>
<dbReference type="EMBL" id="JJPV01000069">
    <property type="protein sequence ID" value="KKG99195.1"/>
    <property type="molecule type" value="Genomic_DNA"/>
</dbReference>
<dbReference type="EMBL" id="JJQV01000042">
    <property type="protein sequence ID" value="KKH84747.1"/>
    <property type="molecule type" value="Genomic_DNA"/>
</dbReference>
<evidence type="ECO:0000313" key="32">
    <source>
        <dbReference type="Proteomes" id="UP000034692"/>
    </source>
</evidence>
<evidence type="ECO:0000313" key="34">
    <source>
        <dbReference type="Proteomes" id="UP000034842"/>
    </source>
</evidence>
<protein>
    <submittedName>
        <fullName evidence="11">Uncharacterized protein</fullName>
    </submittedName>
</protein>
<evidence type="ECO:0000313" key="26">
    <source>
        <dbReference type="Proteomes" id="UP000034387"/>
    </source>
</evidence>
<name>A0A0F8L7E8_METMZ</name>
<evidence type="ECO:0000313" key="17">
    <source>
        <dbReference type="EMBL" id="KKH84747.1"/>
    </source>
</evidence>
<evidence type="ECO:0000313" key="6">
    <source>
        <dbReference type="EMBL" id="KKG81516.1"/>
    </source>
</evidence>
<dbReference type="Proteomes" id="UP000034820">
    <property type="component" value="Unassembled WGS sequence"/>
</dbReference>
<dbReference type="Proteomes" id="UP000034842">
    <property type="component" value="Unassembled WGS sequence"/>
</dbReference>
<dbReference type="EMBL" id="JJQQ01000048">
    <property type="protein sequence ID" value="KKH68765.1"/>
    <property type="molecule type" value="Genomic_DNA"/>
</dbReference>
<dbReference type="Proteomes" id="UP000034399">
    <property type="component" value="Unassembled WGS sequence"/>
</dbReference>
<dbReference type="EMBL" id="JJPE01000153">
    <property type="protein sequence ID" value="KKG40337.1"/>
    <property type="molecule type" value="Genomic_DNA"/>
</dbReference>
<dbReference type="EMBL" id="JJPY01000043">
    <property type="protein sequence ID" value="KKH10045.1"/>
    <property type="molecule type" value="Genomic_DNA"/>
</dbReference>
<evidence type="ECO:0000313" key="1">
    <source>
        <dbReference type="EMBL" id="KKG17757.1"/>
    </source>
</evidence>
<evidence type="ECO:0000313" key="33">
    <source>
        <dbReference type="Proteomes" id="UP000034820"/>
    </source>
</evidence>
<dbReference type="EMBL" id="CP029709">
    <property type="protein sequence ID" value="QCR16709.1"/>
    <property type="molecule type" value="Genomic_DNA"/>
</dbReference>
<evidence type="ECO:0000313" key="22">
    <source>
        <dbReference type="Proteomes" id="UP000033933"/>
    </source>
</evidence>
<evidence type="ECO:0000313" key="21">
    <source>
        <dbReference type="Proteomes" id="UP000033889"/>
    </source>
</evidence>
<gene>
    <name evidence="18" type="ORF">DKM28_12470</name>
    <name evidence="1" type="ORF">DU34_16460</name>
    <name evidence="3" type="ORF">DU41_10950</name>
    <name evidence="11" type="ORF">DU42_09130</name>
    <name evidence="5" type="ORF">DU46_13705</name>
    <name evidence="10" type="ORF">DU51_08500</name>
    <name evidence="2" type="ORF">DU52_04075</name>
    <name evidence="7" type="ORF">DU59_18700</name>
    <name evidence="6" type="ORF">DU61_11680</name>
    <name evidence="12" type="ORF">DU65_15585</name>
    <name evidence="9" type="ORF">DU66_07220</name>
    <name evidence="4" type="ORF">DU67_01935</name>
    <name evidence="8" type="ORF">DU68_13890</name>
    <name evidence="13" type="ORF">DU73_10915</name>
    <name evidence="14" type="ORF">DU75_17570</name>
    <name evidence="16" type="ORF">DU78_06775</name>
    <name evidence="17" type="ORF">DU82_16430</name>
    <name evidence="15" type="ORF">DU87_04785</name>
</gene>
<dbReference type="EMBL" id="JJQO01000210">
    <property type="protein sequence ID" value="KKH63086.1"/>
    <property type="molecule type" value="Genomic_DNA"/>
</dbReference>
<evidence type="ECO:0000313" key="16">
    <source>
        <dbReference type="EMBL" id="KKH72873.1"/>
    </source>
</evidence>
<dbReference type="Proteomes" id="UP000034424">
    <property type="component" value="Unassembled WGS sequence"/>
</dbReference>
<evidence type="ECO:0000313" key="3">
    <source>
        <dbReference type="EMBL" id="KKG40337.1"/>
    </source>
</evidence>
<evidence type="ECO:0000313" key="23">
    <source>
        <dbReference type="Proteomes" id="UP000033987"/>
    </source>
</evidence>
<evidence type="ECO:0000313" key="31">
    <source>
        <dbReference type="Proteomes" id="UP000034667"/>
    </source>
</evidence>
<dbReference type="EMBL" id="JJPA01000068">
    <property type="protein sequence ID" value="KKG35521.1"/>
    <property type="molecule type" value="Genomic_DNA"/>
</dbReference>
<evidence type="ECO:0000313" key="12">
    <source>
        <dbReference type="EMBL" id="KKH24193.1"/>
    </source>
</evidence>
<dbReference type="Proteomes" id="UP000034468">
    <property type="component" value="Unassembled WGS sequence"/>
</dbReference>
<dbReference type="Proteomes" id="UP000300067">
    <property type="component" value="Chromosome"/>
</dbReference>
<evidence type="ECO:0000313" key="9">
    <source>
        <dbReference type="EMBL" id="KKH03474.1"/>
    </source>
</evidence>
<dbReference type="Proteomes" id="UP000034387">
    <property type="component" value="Unassembled WGS sequence"/>
</dbReference>
<dbReference type="EMBL" id="JJOU01000045">
    <property type="protein sequence ID" value="KKG17757.1"/>
    <property type="molecule type" value="Genomic_DNA"/>
</dbReference>
<dbReference type="Proteomes" id="UP000034409">
    <property type="component" value="Unassembled WGS sequence"/>
</dbReference>
<organism evidence="11 26">
    <name type="scientific">Methanosarcina mazei</name>
    <name type="common">Methanosarcina frisia</name>
    <dbReference type="NCBI Taxonomy" id="2209"/>
    <lineage>
        <taxon>Archaea</taxon>
        <taxon>Methanobacteriati</taxon>
        <taxon>Methanobacteriota</taxon>
        <taxon>Stenosarchaea group</taxon>
        <taxon>Methanomicrobia</taxon>
        <taxon>Methanosarcinales</taxon>
        <taxon>Methanosarcinaceae</taxon>
        <taxon>Methanosarcina</taxon>
    </lineage>
</organism>
<evidence type="ECO:0000313" key="28">
    <source>
        <dbReference type="Proteomes" id="UP000034409"/>
    </source>
</evidence>
<evidence type="ECO:0000313" key="5">
    <source>
        <dbReference type="EMBL" id="KKG69956.1"/>
    </source>
</evidence>
<evidence type="ECO:0000313" key="20">
    <source>
        <dbReference type="Proteomes" id="UP000033835"/>
    </source>
</evidence>
<dbReference type="EMBL" id="JJPQ01000087">
    <property type="protein sequence ID" value="KKG81516.1"/>
    <property type="molecule type" value="Genomic_DNA"/>
</dbReference>
<evidence type="ECO:0000313" key="11">
    <source>
        <dbReference type="EMBL" id="KKH12330.1"/>
    </source>
</evidence>
<dbReference type="EMBL" id="JJQC01000029">
    <property type="protein sequence ID" value="KKH24193.1"/>
    <property type="molecule type" value="Genomic_DNA"/>
</dbReference>
<evidence type="ECO:0000313" key="18">
    <source>
        <dbReference type="EMBL" id="QCR16709.1"/>
    </source>
</evidence>
<dbReference type="EMBL" id="JJPX01000046">
    <property type="protein sequence ID" value="KKH12330.1"/>
    <property type="molecule type" value="Genomic_DNA"/>
</dbReference>
<proteinExistence type="predicted"/>
<evidence type="ECO:0000313" key="27">
    <source>
        <dbReference type="Proteomes" id="UP000034399"/>
    </source>
</evidence>
<evidence type="ECO:0000313" key="15">
    <source>
        <dbReference type="EMBL" id="KKH68765.1"/>
    </source>
</evidence>
<dbReference type="AlphaFoldDB" id="A0A0F8L7E8"/>
<dbReference type="Proteomes" id="UP000033814">
    <property type="component" value="Unassembled WGS sequence"/>
</dbReference>
<dbReference type="EMBL" id="JJPL01000140">
    <property type="protein sequence ID" value="KKG60535.1"/>
    <property type="molecule type" value="Genomic_DNA"/>
</dbReference>
<evidence type="ECO:0000313" key="8">
    <source>
        <dbReference type="EMBL" id="KKG99195.1"/>
    </source>
</evidence>
<evidence type="ECO:0000313" key="25">
    <source>
        <dbReference type="Proteomes" id="UP000034074"/>
    </source>
</evidence>
<dbReference type="Proteomes" id="UP000033933">
    <property type="component" value="Unassembled WGS sequence"/>
</dbReference>
<evidence type="ECO:0000313" key="19">
    <source>
        <dbReference type="Proteomes" id="UP000033814"/>
    </source>
</evidence>
<evidence type="ECO:0000313" key="29">
    <source>
        <dbReference type="Proteomes" id="UP000034424"/>
    </source>
</evidence>
<dbReference type="Proteomes" id="UP000033889">
    <property type="component" value="Unassembled WGS sequence"/>
</dbReference>
<sequence length="79" mass="9095">MSWNFWVFSAGHSVFFQHSGLIIPFQEIENARKMYNDISFCSIPVNTVIEHSFLVETPLDSEDQGILRSSSRYSTSFQS</sequence>